<evidence type="ECO:0000256" key="1">
    <source>
        <dbReference type="SAM" id="MobiDB-lite"/>
    </source>
</evidence>
<organism evidence="2 3">
    <name type="scientific">Morchella conica CCBAS932</name>
    <dbReference type="NCBI Taxonomy" id="1392247"/>
    <lineage>
        <taxon>Eukaryota</taxon>
        <taxon>Fungi</taxon>
        <taxon>Dikarya</taxon>
        <taxon>Ascomycota</taxon>
        <taxon>Pezizomycotina</taxon>
        <taxon>Pezizomycetes</taxon>
        <taxon>Pezizales</taxon>
        <taxon>Morchellaceae</taxon>
        <taxon>Morchella</taxon>
    </lineage>
</organism>
<feature type="region of interest" description="Disordered" evidence="1">
    <location>
        <begin position="331"/>
        <end position="353"/>
    </location>
</feature>
<proteinExistence type="predicted"/>
<keyword evidence="2" id="KW-0489">Methyltransferase</keyword>
<feature type="region of interest" description="Disordered" evidence="1">
    <location>
        <begin position="1"/>
        <end position="30"/>
    </location>
</feature>
<dbReference type="STRING" id="1392247.A0A3N4KMV5"/>
<dbReference type="PANTHER" id="PTHR43591">
    <property type="entry name" value="METHYLTRANSFERASE"/>
    <property type="match status" value="1"/>
</dbReference>
<dbReference type="CDD" id="cd02440">
    <property type="entry name" value="AdoMet_MTases"/>
    <property type="match status" value="1"/>
</dbReference>
<feature type="compositionally biased region" description="Low complexity" evidence="1">
    <location>
        <begin position="21"/>
        <end position="30"/>
    </location>
</feature>
<dbReference type="AlphaFoldDB" id="A0A3N4KMV5"/>
<dbReference type="PANTHER" id="PTHR43591:SF10">
    <property type="entry name" value="ABC TRANSMEMBRANE TYPE-1 DOMAIN-CONTAINING PROTEIN-RELATED"/>
    <property type="match status" value="1"/>
</dbReference>
<dbReference type="Proteomes" id="UP000277580">
    <property type="component" value="Unassembled WGS sequence"/>
</dbReference>
<name>A0A3N4KMV5_9PEZI</name>
<accession>A0A3N4KMV5</accession>
<dbReference type="OrthoDB" id="184880at2759"/>
<protein>
    <submittedName>
        <fullName evidence="2">S-adenosyl-L-methionine-dependent methyltransferase</fullName>
    </submittedName>
</protein>
<sequence length="353" mass="39473">MAMKSKYSGPITVDSEDDDYTTSSSSSTTGYVSDTTTFATTIFDYKYENGRRYHSYREGAYWAPNDIQQNDQLNLFHQIYTLVLQGELYDAPLTGNVKSILDVGTGTGIWAIEMSNKFPCARIVGNDLSPTQPSWVPLNVEFEVDDITQDWTHPSCSFDFIHARALAGSIPCWPIFLSRAYRTLSPGGWFESVETTLEQLSDDNSVPPESAVTEWYRLLSESGGNVGKTFDTTNMSTWMEEQGFVNVRQRVFKIPTAPWPAPPALKEIGRQNLANLLEGMEGFSLALFTRVLGWDTADIDALLARVRSELLDRKVHSYYRMFVVIGQKPENAAASEKTARNSVKFSNEPGPSS</sequence>
<feature type="compositionally biased region" description="Polar residues" evidence="1">
    <location>
        <begin position="340"/>
        <end position="353"/>
    </location>
</feature>
<evidence type="ECO:0000313" key="3">
    <source>
        <dbReference type="Proteomes" id="UP000277580"/>
    </source>
</evidence>
<dbReference type="InParanoid" id="A0A3N4KMV5"/>
<dbReference type="GO" id="GO:0032259">
    <property type="term" value="P:methylation"/>
    <property type="evidence" value="ECO:0007669"/>
    <property type="project" value="UniProtKB-KW"/>
</dbReference>
<dbReference type="SUPFAM" id="SSF53335">
    <property type="entry name" value="S-adenosyl-L-methionine-dependent methyltransferases"/>
    <property type="match status" value="1"/>
</dbReference>
<dbReference type="GO" id="GO:0008168">
    <property type="term" value="F:methyltransferase activity"/>
    <property type="evidence" value="ECO:0007669"/>
    <property type="project" value="UniProtKB-KW"/>
</dbReference>
<dbReference type="Gene3D" id="3.40.50.150">
    <property type="entry name" value="Vaccinia Virus protein VP39"/>
    <property type="match status" value="1"/>
</dbReference>
<reference evidence="2 3" key="1">
    <citation type="journal article" date="2018" name="Nat. Ecol. Evol.">
        <title>Pezizomycetes genomes reveal the molecular basis of ectomycorrhizal truffle lifestyle.</title>
        <authorList>
            <person name="Murat C."/>
            <person name="Payen T."/>
            <person name="Noel B."/>
            <person name="Kuo A."/>
            <person name="Morin E."/>
            <person name="Chen J."/>
            <person name="Kohler A."/>
            <person name="Krizsan K."/>
            <person name="Balestrini R."/>
            <person name="Da Silva C."/>
            <person name="Montanini B."/>
            <person name="Hainaut M."/>
            <person name="Levati E."/>
            <person name="Barry K.W."/>
            <person name="Belfiori B."/>
            <person name="Cichocki N."/>
            <person name="Clum A."/>
            <person name="Dockter R.B."/>
            <person name="Fauchery L."/>
            <person name="Guy J."/>
            <person name="Iotti M."/>
            <person name="Le Tacon F."/>
            <person name="Lindquist E.A."/>
            <person name="Lipzen A."/>
            <person name="Malagnac F."/>
            <person name="Mello A."/>
            <person name="Molinier V."/>
            <person name="Miyauchi S."/>
            <person name="Poulain J."/>
            <person name="Riccioni C."/>
            <person name="Rubini A."/>
            <person name="Sitrit Y."/>
            <person name="Splivallo R."/>
            <person name="Traeger S."/>
            <person name="Wang M."/>
            <person name="Zifcakova L."/>
            <person name="Wipf D."/>
            <person name="Zambonelli A."/>
            <person name="Paolocci F."/>
            <person name="Nowrousian M."/>
            <person name="Ottonello S."/>
            <person name="Baldrian P."/>
            <person name="Spatafora J.W."/>
            <person name="Henrissat B."/>
            <person name="Nagy L.G."/>
            <person name="Aury J.M."/>
            <person name="Wincker P."/>
            <person name="Grigoriev I.V."/>
            <person name="Bonfante P."/>
            <person name="Martin F.M."/>
        </authorList>
    </citation>
    <scope>NUCLEOTIDE SEQUENCE [LARGE SCALE GENOMIC DNA]</scope>
    <source>
        <strain evidence="2 3">CCBAS932</strain>
    </source>
</reference>
<keyword evidence="3" id="KW-1185">Reference proteome</keyword>
<keyword evidence="2" id="KW-0808">Transferase</keyword>
<dbReference type="Pfam" id="PF13489">
    <property type="entry name" value="Methyltransf_23"/>
    <property type="match status" value="1"/>
</dbReference>
<gene>
    <name evidence="2" type="ORF">P167DRAFT_507267</name>
</gene>
<dbReference type="EMBL" id="ML119132">
    <property type="protein sequence ID" value="RPB11933.1"/>
    <property type="molecule type" value="Genomic_DNA"/>
</dbReference>
<evidence type="ECO:0000313" key="2">
    <source>
        <dbReference type="EMBL" id="RPB11933.1"/>
    </source>
</evidence>
<dbReference type="InterPro" id="IPR029063">
    <property type="entry name" value="SAM-dependent_MTases_sf"/>
</dbReference>